<accession>A0A174EWD1</accession>
<reference evidence="1 2" key="1">
    <citation type="submission" date="2015-09" db="EMBL/GenBank/DDBJ databases">
        <authorList>
            <consortium name="Pathogen Informatics"/>
        </authorList>
    </citation>
    <scope>NUCLEOTIDE SEQUENCE [LARGE SCALE GENOMIC DNA]</scope>
    <source>
        <strain evidence="1 2">2789STDY5608849</strain>
    </source>
</reference>
<gene>
    <name evidence="1" type="ORF">ERS852406_01917</name>
</gene>
<dbReference type="RefSeq" id="WP_055227875.1">
    <property type="nucleotide sequence ID" value="NZ_CAXSRP010000001.1"/>
</dbReference>
<proteinExistence type="predicted"/>
<protein>
    <submittedName>
        <fullName evidence="1">Uncharacterized protein</fullName>
    </submittedName>
</protein>
<sequence length="109" mass="12651">MDMKELRKNAEKVIAERFPDFNFSTLDWGELDPFYLEHPEEIPIEHEFVGYRQDGDVAEDYQGNLYLILCDPGIHPIGSVCMEQSELDDAIKLGKREDYTGELLEEIPE</sequence>
<name>A0A174EWD1_9FIRM</name>
<evidence type="ECO:0000313" key="2">
    <source>
        <dbReference type="Proteomes" id="UP000095706"/>
    </source>
</evidence>
<dbReference type="EMBL" id="CYYV01000009">
    <property type="protein sequence ID" value="CUO42084.1"/>
    <property type="molecule type" value="Genomic_DNA"/>
</dbReference>
<evidence type="ECO:0000313" key="1">
    <source>
        <dbReference type="EMBL" id="CUO42084.1"/>
    </source>
</evidence>
<organism evidence="1 2">
    <name type="scientific">Fusicatenibacter saccharivorans</name>
    <dbReference type="NCBI Taxonomy" id="1150298"/>
    <lineage>
        <taxon>Bacteria</taxon>
        <taxon>Bacillati</taxon>
        <taxon>Bacillota</taxon>
        <taxon>Clostridia</taxon>
        <taxon>Lachnospirales</taxon>
        <taxon>Lachnospiraceae</taxon>
        <taxon>Fusicatenibacter</taxon>
    </lineage>
</organism>
<dbReference type="Proteomes" id="UP000095706">
    <property type="component" value="Unassembled WGS sequence"/>
</dbReference>
<dbReference type="AlphaFoldDB" id="A0A174EWD1"/>